<protein>
    <submittedName>
        <fullName evidence="1">Uncharacterized protein</fullName>
    </submittedName>
</protein>
<reference evidence="1" key="1">
    <citation type="submission" date="2018-05" db="EMBL/GenBank/DDBJ databases">
        <title>Draft genome of Mucuna pruriens seed.</title>
        <authorList>
            <person name="Nnadi N.E."/>
            <person name="Vos R."/>
            <person name="Hasami M.H."/>
            <person name="Devisetty U.K."/>
            <person name="Aguiy J.C."/>
        </authorList>
    </citation>
    <scope>NUCLEOTIDE SEQUENCE [LARGE SCALE GENOMIC DNA]</scope>
    <source>
        <strain evidence="1">JCA_2017</strain>
    </source>
</reference>
<dbReference type="AlphaFoldDB" id="A0A371GDU5"/>
<evidence type="ECO:0000313" key="1">
    <source>
        <dbReference type="EMBL" id="RDX88717.1"/>
    </source>
</evidence>
<feature type="non-terminal residue" evidence="1">
    <location>
        <position position="1"/>
    </location>
</feature>
<keyword evidence="2" id="KW-1185">Reference proteome</keyword>
<dbReference type="OrthoDB" id="1736143at2759"/>
<name>A0A371GDU5_MUCPR</name>
<accession>A0A371GDU5</accession>
<gene>
    <name evidence="1" type="ORF">CR513_29647</name>
</gene>
<comment type="caution">
    <text evidence="1">The sequence shown here is derived from an EMBL/GenBank/DDBJ whole genome shotgun (WGS) entry which is preliminary data.</text>
</comment>
<sequence length="110" mass="12476">MNPLNWSHPFLSTSKGQLISVSGERDLMISTLTPIEYIEGDEEALETSFQSLEIAIKGSAHGGKGHDLGRIQAEERTRQAPKGHNKATRVVRKQREKWTRLLHAWCQREV</sequence>
<proteinExistence type="predicted"/>
<dbReference type="Proteomes" id="UP000257109">
    <property type="component" value="Unassembled WGS sequence"/>
</dbReference>
<evidence type="ECO:0000313" key="2">
    <source>
        <dbReference type="Proteomes" id="UP000257109"/>
    </source>
</evidence>
<dbReference type="EMBL" id="QJKJ01005864">
    <property type="protein sequence ID" value="RDX88717.1"/>
    <property type="molecule type" value="Genomic_DNA"/>
</dbReference>
<organism evidence="1 2">
    <name type="scientific">Mucuna pruriens</name>
    <name type="common">Velvet bean</name>
    <name type="synonym">Dolichos pruriens</name>
    <dbReference type="NCBI Taxonomy" id="157652"/>
    <lineage>
        <taxon>Eukaryota</taxon>
        <taxon>Viridiplantae</taxon>
        <taxon>Streptophyta</taxon>
        <taxon>Embryophyta</taxon>
        <taxon>Tracheophyta</taxon>
        <taxon>Spermatophyta</taxon>
        <taxon>Magnoliopsida</taxon>
        <taxon>eudicotyledons</taxon>
        <taxon>Gunneridae</taxon>
        <taxon>Pentapetalae</taxon>
        <taxon>rosids</taxon>
        <taxon>fabids</taxon>
        <taxon>Fabales</taxon>
        <taxon>Fabaceae</taxon>
        <taxon>Papilionoideae</taxon>
        <taxon>50 kb inversion clade</taxon>
        <taxon>NPAAA clade</taxon>
        <taxon>indigoferoid/millettioid clade</taxon>
        <taxon>Phaseoleae</taxon>
        <taxon>Mucuna</taxon>
    </lineage>
</organism>